<accession>A0A8X6IC60</accession>
<dbReference type="OrthoDB" id="10270768at2759"/>
<organism evidence="1 2">
    <name type="scientific">Trichonephila clavata</name>
    <name type="common">Joro spider</name>
    <name type="synonym">Nephila clavata</name>
    <dbReference type="NCBI Taxonomy" id="2740835"/>
    <lineage>
        <taxon>Eukaryota</taxon>
        <taxon>Metazoa</taxon>
        <taxon>Ecdysozoa</taxon>
        <taxon>Arthropoda</taxon>
        <taxon>Chelicerata</taxon>
        <taxon>Arachnida</taxon>
        <taxon>Araneae</taxon>
        <taxon>Araneomorphae</taxon>
        <taxon>Entelegynae</taxon>
        <taxon>Araneoidea</taxon>
        <taxon>Nephilidae</taxon>
        <taxon>Trichonephila</taxon>
    </lineage>
</organism>
<keyword evidence="2" id="KW-1185">Reference proteome</keyword>
<reference evidence="1" key="1">
    <citation type="submission" date="2020-07" db="EMBL/GenBank/DDBJ databases">
        <title>Multicomponent nature underlies the extraordinary mechanical properties of spider dragline silk.</title>
        <authorList>
            <person name="Kono N."/>
            <person name="Nakamura H."/>
            <person name="Mori M."/>
            <person name="Yoshida Y."/>
            <person name="Ohtoshi R."/>
            <person name="Malay A.D."/>
            <person name="Moran D.A.P."/>
            <person name="Tomita M."/>
            <person name="Numata K."/>
            <person name="Arakawa K."/>
        </authorList>
    </citation>
    <scope>NUCLEOTIDE SEQUENCE</scope>
</reference>
<dbReference type="Proteomes" id="UP000887116">
    <property type="component" value="Unassembled WGS sequence"/>
</dbReference>
<gene>
    <name evidence="1" type="ORF">TNCT_208971</name>
</gene>
<name>A0A8X6IC60_TRICU</name>
<proteinExistence type="predicted"/>
<protein>
    <submittedName>
        <fullName evidence="1">Uncharacterized protein</fullName>
    </submittedName>
</protein>
<evidence type="ECO:0000313" key="2">
    <source>
        <dbReference type="Proteomes" id="UP000887116"/>
    </source>
</evidence>
<dbReference type="AlphaFoldDB" id="A0A8X6IC60"/>
<comment type="caution">
    <text evidence="1">The sequence shown here is derived from an EMBL/GenBank/DDBJ whole genome shotgun (WGS) entry which is preliminary data.</text>
</comment>
<dbReference type="EMBL" id="BMAO01017925">
    <property type="protein sequence ID" value="GFR19369.1"/>
    <property type="molecule type" value="Genomic_DNA"/>
</dbReference>
<sequence length="79" mass="9197">MFSIPREERRREKKYIPGSKYAKSRRMVVRGGAVWCKVMQQLGPNWTREEMFGCTSGDCRGSFCFGMHGSWDRRGDRAS</sequence>
<evidence type="ECO:0000313" key="1">
    <source>
        <dbReference type="EMBL" id="GFR19369.1"/>
    </source>
</evidence>